<dbReference type="OrthoDB" id="9816190at2"/>
<evidence type="ECO:0000313" key="2">
    <source>
        <dbReference type="EMBL" id="RFZ78024.1"/>
    </source>
</evidence>
<dbReference type="SUPFAM" id="SSF56507">
    <property type="entry name" value="Methionine synthase activation domain-like"/>
    <property type="match status" value="1"/>
</dbReference>
<dbReference type="InterPro" id="IPR017342">
    <property type="entry name" value="S-AdoMet-dep_Met_synth_prd"/>
</dbReference>
<accession>A0A3E2NAR2</accession>
<feature type="domain" description="AdoMet activation" evidence="1">
    <location>
        <begin position="81"/>
        <end position="193"/>
    </location>
</feature>
<dbReference type="Gene3D" id="3.40.109.40">
    <property type="match status" value="1"/>
</dbReference>
<name>A0A3E2NAR2_9FIRM</name>
<evidence type="ECO:0000259" key="1">
    <source>
        <dbReference type="Pfam" id="PF02965"/>
    </source>
</evidence>
<gene>
    <name evidence="2" type="ORF">DS742_15665</name>
</gene>
<dbReference type="GO" id="GO:0008705">
    <property type="term" value="F:methionine synthase activity"/>
    <property type="evidence" value="ECO:0007669"/>
    <property type="project" value="InterPro"/>
</dbReference>
<dbReference type="InterPro" id="IPR004223">
    <property type="entry name" value="VitB12-dep_Met_synth_activ_dom"/>
</dbReference>
<dbReference type="InterPro" id="IPR037010">
    <property type="entry name" value="VitB12-dep_Met_synth_activ_sf"/>
</dbReference>
<dbReference type="AlphaFoldDB" id="A0A3E2NAR2"/>
<evidence type="ECO:0000313" key="3">
    <source>
        <dbReference type="Proteomes" id="UP000260680"/>
    </source>
</evidence>
<dbReference type="RefSeq" id="WP_117417919.1">
    <property type="nucleotide sequence ID" value="NZ_QOHO01000049.1"/>
</dbReference>
<dbReference type="Pfam" id="PF02965">
    <property type="entry name" value="Met_synt_B12"/>
    <property type="match status" value="1"/>
</dbReference>
<protein>
    <submittedName>
        <fullName evidence="2">Vitamin B12 dependent methionine synthase activation subunit</fullName>
    </submittedName>
</protein>
<organism evidence="2 3">
    <name type="scientific">Lacrimispora amygdalina</name>
    <dbReference type="NCBI Taxonomy" id="253257"/>
    <lineage>
        <taxon>Bacteria</taxon>
        <taxon>Bacillati</taxon>
        <taxon>Bacillota</taxon>
        <taxon>Clostridia</taxon>
        <taxon>Lachnospirales</taxon>
        <taxon>Lachnospiraceae</taxon>
        <taxon>Lacrimispora</taxon>
    </lineage>
</organism>
<dbReference type="EMBL" id="QOHO01000049">
    <property type="protein sequence ID" value="RFZ78024.1"/>
    <property type="molecule type" value="Genomic_DNA"/>
</dbReference>
<proteinExistence type="predicted"/>
<dbReference type="PIRSF" id="PIRSF037984">
    <property type="entry name" value="Met_synth_TM0269_prd"/>
    <property type="match status" value="1"/>
</dbReference>
<sequence length="214" mass="24169">MEISRKEILRYLGYGNKEGDEQVSALIEEALEELLAAASPKSIYRSYPLTLLPENEIDFTVFRTRSRNLSRNLADCEEVILFAATLGTGVDVLLHKYTRLQMSKAVIMQAAAAAVIEEYCDGVNRKLKQEYEEKGLYLRPRFSPGYGDFSLECQKEITAVLETPKRIGIMLTESLLMTPSKSVTAVMGASKKPYRCEIKGCESCEKLDCVYRRQ</sequence>
<dbReference type="Proteomes" id="UP000260680">
    <property type="component" value="Unassembled WGS sequence"/>
</dbReference>
<reference evidence="2 3" key="1">
    <citation type="submission" date="2018-07" db="EMBL/GenBank/DDBJ databases">
        <title>New species, Clostridium PI-S10-A1B.</title>
        <authorList>
            <person name="Krishna G."/>
            <person name="Summeta K."/>
            <person name="Shikha S."/>
            <person name="Prabhu P.B."/>
            <person name="Suresh K."/>
        </authorList>
    </citation>
    <scope>NUCLEOTIDE SEQUENCE [LARGE SCALE GENOMIC DNA]</scope>
    <source>
        <strain evidence="2 3">PI-S10-A1B</strain>
    </source>
</reference>
<comment type="caution">
    <text evidence="2">The sequence shown here is derived from an EMBL/GenBank/DDBJ whole genome shotgun (WGS) entry which is preliminary data.</text>
</comment>